<gene>
    <name evidence="1" type="ORF">BpHYR1_012727</name>
</gene>
<protein>
    <submittedName>
        <fullName evidence="1">Uncharacterized protein</fullName>
    </submittedName>
</protein>
<reference evidence="1 2" key="1">
    <citation type="journal article" date="2018" name="Sci. Rep.">
        <title>Genomic signatures of local adaptation to the degree of environmental predictability in rotifers.</title>
        <authorList>
            <person name="Franch-Gras L."/>
            <person name="Hahn C."/>
            <person name="Garcia-Roger E.M."/>
            <person name="Carmona M.J."/>
            <person name="Serra M."/>
            <person name="Gomez A."/>
        </authorList>
    </citation>
    <scope>NUCLEOTIDE SEQUENCE [LARGE SCALE GENOMIC DNA]</scope>
    <source>
        <strain evidence="1">HYR1</strain>
    </source>
</reference>
<evidence type="ECO:0000313" key="1">
    <source>
        <dbReference type="EMBL" id="RNA03567.1"/>
    </source>
</evidence>
<comment type="caution">
    <text evidence="1">The sequence shown here is derived from an EMBL/GenBank/DDBJ whole genome shotgun (WGS) entry which is preliminary data.</text>
</comment>
<feature type="non-terminal residue" evidence="1">
    <location>
        <position position="1"/>
    </location>
</feature>
<dbReference type="Proteomes" id="UP000276133">
    <property type="component" value="Unassembled WGS sequence"/>
</dbReference>
<name>A0A3M7PWS2_BRAPC</name>
<evidence type="ECO:0000313" key="2">
    <source>
        <dbReference type="Proteomes" id="UP000276133"/>
    </source>
</evidence>
<dbReference type="AlphaFoldDB" id="A0A3M7PWS2"/>
<organism evidence="1 2">
    <name type="scientific">Brachionus plicatilis</name>
    <name type="common">Marine rotifer</name>
    <name type="synonym">Brachionus muelleri</name>
    <dbReference type="NCBI Taxonomy" id="10195"/>
    <lineage>
        <taxon>Eukaryota</taxon>
        <taxon>Metazoa</taxon>
        <taxon>Spiralia</taxon>
        <taxon>Gnathifera</taxon>
        <taxon>Rotifera</taxon>
        <taxon>Eurotatoria</taxon>
        <taxon>Monogononta</taxon>
        <taxon>Pseudotrocha</taxon>
        <taxon>Ploima</taxon>
        <taxon>Brachionidae</taxon>
        <taxon>Brachionus</taxon>
    </lineage>
</organism>
<keyword evidence="2" id="KW-1185">Reference proteome</keyword>
<accession>A0A3M7PWS2</accession>
<sequence>NVLNFLDIVFYYKNLIQTRCIVLDLTNPEKNELEYQDFANAASAMVNTIFSLANSFISFHSISIGFKLGQCHNNKKK</sequence>
<dbReference type="EMBL" id="REGN01008443">
    <property type="protein sequence ID" value="RNA03567.1"/>
    <property type="molecule type" value="Genomic_DNA"/>
</dbReference>
<proteinExistence type="predicted"/>